<dbReference type="Proteomes" id="UP000515873">
    <property type="component" value="Chromosome"/>
</dbReference>
<evidence type="ECO:0000259" key="12">
    <source>
        <dbReference type="Pfam" id="PF07715"/>
    </source>
</evidence>
<protein>
    <submittedName>
        <fullName evidence="13">TonB-dependent receptor</fullName>
    </submittedName>
</protein>
<reference evidence="13 14" key="1">
    <citation type="submission" date="2020-08" db="EMBL/GenBank/DDBJ databases">
        <title>Dyella sp. G9 isolated from forest soil.</title>
        <authorList>
            <person name="Fu J."/>
            <person name="Qiu L."/>
        </authorList>
    </citation>
    <scope>NUCLEOTIDE SEQUENCE [LARGE SCALE GENOMIC DNA]</scope>
    <source>
        <strain evidence="13 14">G9</strain>
    </source>
</reference>
<evidence type="ECO:0000256" key="10">
    <source>
        <dbReference type="SAM" id="SignalP"/>
    </source>
</evidence>
<evidence type="ECO:0000256" key="7">
    <source>
        <dbReference type="ARBA" id="ARBA00023237"/>
    </source>
</evidence>
<dbReference type="PANTHER" id="PTHR47234">
    <property type="match status" value="1"/>
</dbReference>
<evidence type="ECO:0000256" key="2">
    <source>
        <dbReference type="ARBA" id="ARBA00022448"/>
    </source>
</evidence>
<keyword evidence="4 8" id="KW-0812">Transmembrane</keyword>
<feature type="signal peptide" evidence="10">
    <location>
        <begin position="1"/>
        <end position="32"/>
    </location>
</feature>
<dbReference type="PROSITE" id="PS52016">
    <property type="entry name" value="TONB_DEPENDENT_REC_3"/>
    <property type="match status" value="1"/>
</dbReference>
<organism evidence="13 14">
    <name type="scientific">Dyella telluris</name>
    <dbReference type="NCBI Taxonomy" id="2763498"/>
    <lineage>
        <taxon>Bacteria</taxon>
        <taxon>Pseudomonadati</taxon>
        <taxon>Pseudomonadota</taxon>
        <taxon>Gammaproteobacteria</taxon>
        <taxon>Lysobacterales</taxon>
        <taxon>Rhodanobacteraceae</taxon>
        <taxon>Dyella</taxon>
    </lineage>
</organism>
<keyword evidence="2 8" id="KW-0813">Transport</keyword>
<dbReference type="InterPro" id="IPR000531">
    <property type="entry name" value="Beta-barrel_TonB"/>
</dbReference>
<gene>
    <name evidence="13" type="ORF">H8F01_10700</name>
</gene>
<evidence type="ECO:0000256" key="4">
    <source>
        <dbReference type="ARBA" id="ARBA00022692"/>
    </source>
</evidence>
<accession>A0A7G8Q9S5</accession>
<feature type="chain" id="PRO_5029021666" evidence="10">
    <location>
        <begin position="33"/>
        <end position="961"/>
    </location>
</feature>
<keyword evidence="13" id="KW-0675">Receptor</keyword>
<dbReference type="InterPro" id="IPR036942">
    <property type="entry name" value="Beta-barrel_TonB_sf"/>
</dbReference>
<dbReference type="SUPFAM" id="SSF56935">
    <property type="entry name" value="Porins"/>
    <property type="match status" value="1"/>
</dbReference>
<keyword evidence="14" id="KW-1185">Reference proteome</keyword>
<dbReference type="GO" id="GO:0009279">
    <property type="term" value="C:cell outer membrane"/>
    <property type="evidence" value="ECO:0007669"/>
    <property type="project" value="UniProtKB-SubCell"/>
</dbReference>
<evidence type="ECO:0000313" key="14">
    <source>
        <dbReference type="Proteomes" id="UP000515873"/>
    </source>
</evidence>
<feature type="domain" description="TonB-dependent receptor-like beta-barrel" evidence="11">
    <location>
        <begin position="490"/>
        <end position="925"/>
    </location>
</feature>
<evidence type="ECO:0000256" key="5">
    <source>
        <dbReference type="ARBA" id="ARBA00023077"/>
    </source>
</evidence>
<dbReference type="Pfam" id="PF00593">
    <property type="entry name" value="TonB_dep_Rec_b-barrel"/>
    <property type="match status" value="1"/>
</dbReference>
<evidence type="ECO:0000256" key="9">
    <source>
        <dbReference type="RuleBase" id="RU003357"/>
    </source>
</evidence>
<dbReference type="KEGG" id="dtl:H8F01_10700"/>
<evidence type="ECO:0000256" key="1">
    <source>
        <dbReference type="ARBA" id="ARBA00004571"/>
    </source>
</evidence>
<keyword evidence="3 8" id="KW-1134">Transmembrane beta strand</keyword>
<sequence length="961" mass="104460">MQYRKKVDNKLTVAVRLALAVGTFAAMSPAFAQDASSASQNDAKKLEAVTVTGSRIPRVDVETAQPVVTIDRKQIENQGFTSVADILQNLTEVGTPPISRANALSSGEDVGGYYVDLRNLGANRTLILINGKRLGANTSGLQDLGQIPVSVIDRIEVLKDGGSSIYGSDAIAGVVNVITRSNFTGAEANAYVGEYDQGDGKNQSYDFTIGTANDRGSIMASAQYQKDDPVWAKDRDFSAYPSGPYHQTASWSAVTQNGSFSGPCGPGGAKATCTLTPGTDPRNIANYQPLTSDRYANANQEMTLQTGTERTSLFVAGKYNLEENIAFKTDFLYNKRSTFQQIAGYPYQSANWNPKTPLSGQSYFNPLGTDLQFARRGWEVPRTTTSDLETYRWTAGFEGYFEVGGHTWNWDVGAMTNRNNMLKTGHGDFNLVNAAKALGPSYMGSDGKVHCGTAANPTSGTCVPWNPLLPYGQAGAGSLSDPDLQSFLFPEFHDTGKTTTVDYTANIAGTVPGLPAGEIGIAAGVEHRQEDGRFVPDAFNQAGLSSGLAATTTKGKYSVNEAYLEFDVPLLKDMTMARELSIDVATRYSDYDNFGNTTNSKASLKWKPIDDLLVRGSWAQGFRAPTISDLYGGIGSSFESYTDPCDAGHGASHGNPAVAARCTGGFGGQPAVAANYQQLGQALVPCKTYPCQTNYQFITGSNPNLTPETATTRTLGLIYSPHYLEGFDVSLDWYKIDIKNVIASDAVQDILDDCYVGGIASRCANFTRDPATGVITNMNYGLTNKGWQKTAGYDFGVNYRFTVASIGQFAARWNTTYVDYLNVKADDNPSTIVQPLTGYGGNFRTRSNLSLDFTRGLFGMTWTMRYYSGMTERCSWADECNDPNHIDPFNGAQAQRHTGSTTFNDVQFRWTLPWKGIISVGANNVFDKQGPIMYSKPNSSFVYYGGFDIGRFYYLKYSQRF</sequence>
<comment type="subcellular location">
    <subcellularLocation>
        <location evidence="1 8">Cell outer membrane</location>
        <topology evidence="1 8">Multi-pass membrane protein</topology>
    </subcellularLocation>
</comment>
<proteinExistence type="inferred from homology"/>
<evidence type="ECO:0000256" key="8">
    <source>
        <dbReference type="PROSITE-ProRule" id="PRU01360"/>
    </source>
</evidence>
<dbReference type="RefSeq" id="WP_187058999.1">
    <property type="nucleotide sequence ID" value="NZ_CP060412.1"/>
</dbReference>
<evidence type="ECO:0000256" key="3">
    <source>
        <dbReference type="ARBA" id="ARBA00022452"/>
    </source>
</evidence>
<dbReference type="AlphaFoldDB" id="A0A7G8Q9S5"/>
<keyword evidence="5 9" id="KW-0798">TonB box</keyword>
<evidence type="ECO:0000313" key="13">
    <source>
        <dbReference type="EMBL" id="QNK03533.1"/>
    </source>
</evidence>
<dbReference type="Gene3D" id="2.170.130.10">
    <property type="entry name" value="TonB-dependent receptor, plug domain"/>
    <property type="match status" value="1"/>
</dbReference>
<evidence type="ECO:0000256" key="6">
    <source>
        <dbReference type="ARBA" id="ARBA00023136"/>
    </source>
</evidence>
<keyword evidence="7 8" id="KW-0998">Cell outer membrane</keyword>
<dbReference type="EMBL" id="CP060412">
    <property type="protein sequence ID" value="QNK03533.1"/>
    <property type="molecule type" value="Genomic_DNA"/>
</dbReference>
<dbReference type="InterPro" id="IPR037066">
    <property type="entry name" value="Plug_dom_sf"/>
</dbReference>
<comment type="similarity">
    <text evidence="8 9">Belongs to the TonB-dependent receptor family.</text>
</comment>
<dbReference type="Pfam" id="PF07715">
    <property type="entry name" value="Plug"/>
    <property type="match status" value="1"/>
</dbReference>
<dbReference type="InterPro" id="IPR012910">
    <property type="entry name" value="Plug_dom"/>
</dbReference>
<name>A0A7G8Q9S5_9GAMM</name>
<evidence type="ECO:0000259" key="11">
    <source>
        <dbReference type="Pfam" id="PF00593"/>
    </source>
</evidence>
<dbReference type="PANTHER" id="PTHR47234:SF2">
    <property type="entry name" value="TONB-DEPENDENT RECEPTOR"/>
    <property type="match status" value="1"/>
</dbReference>
<feature type="domain" description="TonB-dependent receptor plug" evidence="12">
    <location>
        <begin position="62"/>
        <end position="174"/>
    </location>
</feature>
<dbReference type="Gene3D" id="2.40.170.20">
    <property type="entry name" value="TonB-dependent receptor, beta-barrel domain"/>
    <property type="match status" value="1"/>
</dbReference>
<keyword evidence="6 8" id="KW-0472">Membrane</keyword>
<keyword evidence="10" id="KW-0732">Signal</keyword>
<dbReference type="InterPro" id="IPR039426">
    <property type="entry name" value="TonB-dep_rcpt-like"/>
</dbReference>